<comment type="similarity">
    <text evidence="2">Belongs to the outer membrane factor (OMF) (TC 1.B.17) family.</text>
</comment>
<organism evidence="8 9">
    <name type="scientific">Pseudomonas fluorescens</name>
    <dbReference type="NCBI Taxonomy" id="294"/>
    <lineage>
        <taxon>Bacteria</taxon>
        <taxon>Pseudomonadati</taxon>
        <taxon>Pseudomonadota</taxon>
        <taxon>Gammaproteobacteria</taxon>
        <taxon>Pseudomonadales</taxon>
        <taxon>Pseudomonadaceae</taxon>
        <taxon>Pseudomonas</taxon>
    </lineage>
</organism>
<dbReference type="SUPFAM" id="SSF56954">
    <property type="entry name" value="Outer membrane efflux proteins (OEP)"/>
    <property type="match status" value="1"/>
</dbReference>
<dbReference type="Pfam" id="PF02321">
    <property type="entry name" value="OEP"/>
    <property type="match status" value="2"/>
</dbReference>
<name>A0A5E7D1X6_PSEFL</name>
<dbReference type="InterPro" id="IPR003423">
    <property type="entry name" value="OMP_efflux"/>
</dbReference>
<evidence type="ECO:0000256" key="2">
    <source>
        <dbReference type="ARBA" id="ARBA00007613"/>
    </source>
</evidence>
<dbReference type="GO" id="GO:0015288">
    <property type="term" value="F:porin activity"/>
    <property type="evidence" value="ECO:0007669"/>
    <property type="project" value="TreeGrafter"/>
</dbReference>
<evidence type="ECO:0000256" key="5">
    <source>
        <dbReference type="ARBA" id="ARBA00022692"/>
    </source>
</evidence>
<dbReference type="GO" id="GO:1990281">
    <property type="term" value="C:efflux pump complex"/>
    <property type="evidence" value="ECO:0007669"/>
    <property type="project" value="TreeGrafter"/>
</dbReference>
<accession>A0A5E7D1X6</accession>
<keyword evidence="5" id="KW-0812">Transmembrane</keyword>
<keyword evidence="6" id="KW-0472">Membrane</keyword>
<dbReference type="InterPro" id="IPR010130">
    <property type="entry name" value="T1SS_OMP_TolC"/>
</dbReference>
<keyword evidence="3" id="KW-0813">Transport</keyword>
<reference evidence="8 9" key="1">
    <citation type="submission" date="2019-09" db="EMBL/GenBank/DDBJ databases">
        <authorList>
            <person name="Chandra G."/>
            <person name="Truman W A."/>
        </authorList>
    </citation>
    <scope>NUCLEOTIDE SEQUENCE [LARGE SCALE GENOMIC DNA]</scope>
    <source>
        <strain evidence="8">PS833</strain>
    </source>
</reference>
<dbReference type="Gene3D" id="1.20.1600.10">
    <property type="entry name" value="Outer membrane efflux proteins (OEP)"/>
    <property type="match status" value="1"/>
</dbReference>
<protein>
    <submittedName>
        <fullName evidence="8">Outer membrane protein TolC</fullName>
    </submittedName>
</protein>
<dbReference type="PANTHER" id="PTHR30026">
    <property type="entry name" value="OUTER MEMBRANE PROTEIN TOLC"/>
    <property type="match status" value="1"/>
</dbReference>
<evidence type="ECO:0000256" key="6">
    <source>
        <dbReference type="ARBA" id="ARBA00023136"/>
    </source>
</evidence>
<comment type="subcellular location">
    <subcellularLocation>
        <location evidence="1">Cell outer membrane</location>
    </subcellularLocation>
</comment>
<keyword evidence="4" id="KW-1134">Transmembrane beta strand</keyword>
<evidence type="ECO:0000313" key="8">
    <source>
        <dbReference type="EMBL" id="VVO11510.1"/>
    </source>
</evidence>
<dbReference type="EMBL" id="CABVHU010000008">
    <property type="protein sequence ID" value="VVO11510.1"/>
    <property type="molecule type" value="Genomic_DNA"/>
</dbReference>
<evidence type="ECO:0000256" key="1">
    <source>
        <dbReference type="ARBA" id="ARBA00004442"/>
    </source>
</evidence>
<evidence type="ECO:0000256" key="7">
    <source>
        <dbReference type="ARBA" id="ARBA00023237"/>
    </source>
</evidence>
<evidence type="ECO:0000313" key="9">
    <source>
        <dbReference type="Proteomes" id="UP000409037"/>
    </source>
</evidence>
<dbReference type="GO" id="GO:0015562">
    <property type="term" value="F:efflux transmembrane transporter activity"/>
    <property type="evidence" value="ECO:0007669"/>
    <property type="project" value="InterPro"/>
</dbReference>
<dbReference type="GO" id="GO:0009279">
    <property type="term" value="C:cell outer membrane"/>
    <property type="evidence" value="ECO:0007669"/>
    <property type="project" value="UniProtKB-SubCell"/>
</dbReference>
<evidence type="ECO:0000256" key="3">
    <source>
        <dbReference type="ARBA" id="ARBA00022448"/>
    </source>
</evidence>
<dbReference type="PANTHER" id="PTHR30026:SF20">
    <property type="entry name" value="OUTER MEMBRANE PROTEIN TOLC"/>
    <property type="match status" value="1"/>
</dbReference>
<dbReference type="AlphaFoldDB" id="A0A5E7D1X6"/>
<dbReference type="NCBIfam" id="TIGR01844">
    <property type="entry name" value="type_I_sec_TolC"/>
    <property type="match status" value="1"/>
</dbReference>
<dbReference type="Proteomes" id="UP000409037">
    <property type="component" value="Unassembled WGS sequence"/>
</dbReference>
<dbReference type="InterPro" id="IPR051906">
    <property type="entry name" value="TolC-like"/>
</dbReference>
<gene>
    <name evidence="8" type="primary">tolC_3</name>
    <name evidence="8" type="ORF">PS833_03469</name>
</gene>
<keyword evidence="7" id="KW-0998">Cell outer membrane</keyword>
<proteinExistence type="inferred from homology"/>
<sequence>MPREWAGTWNTHIVLMKIIGLAVLLAMFPSSLQADVNAGRANLLSVYEEALVSDVQLLAARHHFESLKEKVPQARAGLLPTLNSSVRSAAVTQTGSSSSRSRNDSTLQANLIQPLFRADRWFQLDATQATLTKDQFELLAKEQFLILTVAQAYFETLRALDRVAASRAEETALQRQQQQAQGRLARGAASITDLLDAKAAYDNASANRKLAERKVDDAFGDLSRLTNRHYSAIEGLQHRLPIVAPAPGQADAWVNQAVQQNLNLQASQFSVVAAEHTLRQRKAGFAPTLDAVVSYRKGNSEVTGGANYRDDITQRSIALELNIPLYSGGMVRSQVREATEQLTRSQYEKEDRLRETVLATRNLHRTVNSDIEQVIARRQSIQSSRASVQANQVGWEMGSRNFADVLNAQRQLYNVVREYNNARYDYIINTLKLKQAAGLLSPADLISLSSYLSGNYDFEQDFLPPDSSAQT</sequence>
<evidence type="ECO:0000256" key="4">
    <source>
        <dbReference type="ARBA" id="ARBA00022452"/>
    </source>
</evidence>